<protein>
    <recommendedName>
        <fullName evidence="15">Sodium-coupled monocarboxylate transporter 1</fullName>
    </recommendedName>
</protein>
<keyword evidence="10" id="KW-0739">Sodium transport</keyword>
<feature type="transmembrane region" description="Helical" evidence="12">
    <location>
        <begin position="12"/>
        <end position="30"/>
    </location>
</feature>
<feature type="transmembrane region" description="Helical" evidence="12">
    <location>
        <begin position="254"/>
        <end position="276"/>
    </location>
</feature>
<evidence type="ECO:0000256" key="1">
    <source>
        <dbReference type="ARBA" id="ARBA00004651"/>
    </source>
</evidence>
<dbReference type="GO" id="GO:0006814">
    <property type="term" value="P:sodium ion transport"/>
    <property type="evidence" value="ECO:0007669"/>
    <property type="project" value="UniProtKB-KW"/>
</dbReference>
<evidence type="ECO:0008006" key="15">
    <source>
        <dbReference type="Google" id="ProtNLM"/>
    </source>
</evidence>
<evidence type="ECO:0000256" key="5">
    <source>
        <dbReference type="ARBA" id="ARBA00022692"/>
    </source>
</evidence>
<dbReference type="Pfam" id="PF00474">
    <property type="entry name" value="SSF"/>
    <property type="match status" value="1"/>
</dbReference>
<dbReference type="InterPro" id="IPR051163">
    <property type="entry name" value="Sodium:Solute_Symporter_SSF"/>
</dbReference>
<evidence type="ECO:0000256" key="6">
    <source>
        <dbReference type="ARBA" id="ARBA00022989"/>
    </source>
</evidence>
<keyword evidence="3" id="KW-0813">Transport</keyword>
<dbReference type="PANTHER" id="PTHR42985:SF21">
    <property type="entry name" value="SODIUM-DEPENDENT MULTIVITAMIN TRANSPORTER-LIKE PROTEIN"/>
    <property type="match status" value="1"/>
</dbReference>
<evidence type="ECO:0000256" key="9">
    <source>
        <dbReference type="ARBA" id="ARBA00023136"/>
    </source>
</evidence>
<evidence type="ECO:0000313" key="13">
    <source>
        <dbReference type="EMBL" id="KAJ3640740.1"/>
    </source>
</evidence>
<dbReference type="NCBIfam" id="TIGR00813">
    <property type="entry name" value="sss"/>
    <property type="match status" value="1"/>
</dbReference>
<evidence type="ECO:0000256" key="4">
    <source>
        <dbReference type="ARBA" id="ARBA00022475"/>
    </source>
</evidence>
<evidence type="ECO:0000256" key="8">
    <source>
        <dbReference type="ARBA" id="ARBA00023065"/>
    </source>
</evidence>
<proteinExistence type="inferred from homology"/>
<dbReference type="InterPro" id="IPR038377">
    <property type="entry name" value="Na/Glc_symporter_sf"/>
</dbReference>
<feature type="transmembrane region" description="Helical" evidence="12">
    <location>
        <begin position="51"/>
        <end position="70"/>
    </location>
</feature>
<feature type="transmembrane region" description="Helical" evidence="12">
    <location>
        <begin position="526"/>
        <end position="546"/>
    </location>
</feature>
<name>A0AA38HN14_9CUCU</name>
<keyword evidence="6 12" id="KW-1133">Transmembrane helix</keyword>
<dbReference type="Proteomes" id="UP001168821">
    <property type="component" value="Unassembled WGS sequence"/>
</dbReference>
<keyword evidence="9 12" id="KW-0472">Membrane</keyword>
<dbReference type="CDD" id="cd11492">
    <property type="entry name" value="SLC5sbd_NIS-SMVT"/>
    <property type="match status" value="1"/>
</dbReference>
<reference evidence="13" key="1">
    <citation type="journal article" date="2023" name="G3 (Bethesda)">
        <title>Whole genome assemblies of Zophobas morio and Tenebrio molitor.</title>
        <authorList>
            <person name="Kaur S."/>
            <person name="Stinson S.A."/>
            <person name="diCenzo G.C."/>
        </authorList>
    </citation>
    <scope>NUCLEOTIDE SEQUENCE</scope>
    <source>
        <strain evidence="13">QUZm001</strain>
    </source>
</reference>
<evidence type="ECO:0000256" key="10">
    <source>
        <dbReference type="ARBA" id="ARBA00023201"/>
    </source>
</evidence>
<feature type="transmembrane region" description="Helical" evidence="12">
    <location>
        <begin position="202"/>
        <end position="220"/>
    </location>
</feature>
<comment type="similarity">
    <text evidence="2 11">Belongs to the sodium:solute symporter (SSF) (TC 2.A.21) family.</text>
</comment>
<dbReference type="GO" id="GO:0015293">
    <property type="term" value="F:symporter activity"/>
    <property type="evidence" value="ECO:0007669"/>
    <property type="project" value="TreeGrafter"/>
</dbReference>
<dbReference type="GO" id="GO:0005886">
    <property type="term" value="C:plasma membrane"/>
    <property type="evidence" value="ECO:0007669"/>
    <property type="project" value="UniProtKB-SubCell"/>
</dbReference>
<keyword evidence="7" id="KW-0915">Sodium</keyword>
<accession>A0AA38HN14</accession>
<feature type="transmembrane region" description="Helical" evidence="12">
    <location>
        <begin position="454"/>
        <end position="472"/>
    </location>
</feature>
<evidence type="ECO:0000313" key="14">
    <source>
        <dbReference type="Proteomes" id="UP001168821"/>
    </source>
</evidence>
<evidence type="ECO:0000256" key="11">
    <source>
        <dbReference type="RuleBase" id="RU362091"/>
    </source>
</evidence>
<comment type="caution">
    <text evidence="13">The sequence shown here is derived from an EMBL/GenBank/DDBJ whole genome shotgun (WGS) entry which is preliminary data.</text>
</comment>
<dbReference type="InterPro" id="IPR001734">
    <property type="entry name" value="Na/solute_symporter"/>
</dbReference>
<dbReference type="AlphaFoldDB" id="A0AA38HN14"/>
<evidence type="ECO:0000256" key="12">
    <source>
        <dbReference type="SAM" id="Phobius"/>
    </source>
</evidence>
<feature type="transmembrane region" description="Helical" evidence="12">
    <location>
        <begin position="126"/>
        <end position="147"/>
    </location>
</feature>
<dbReference type="Gene3D" id="1.20.1730.10">
    <property type="entry name" value="Sodium/glucose cotransporter"/>
    <property type="match status" value="1"/>
</dbReference>
<comment type="subcellular location">
    <subcellularLocation>
        <location evidence="1">Cell membrane</location>
        <topology evidence="1">Multi-pass membrane protein</topology>
    </subcellularLocation>
</comment>
<keyword evidence="14" id="KW-1185">Reference proteome</keyword>
<feature type="transmembrane region" description="Helical" evidence="12">
    <location>
        <begin position="422"/>
        <end position="447"/>
    </location>
</feature>
<keyword evidence="4" id="KW-1003">Cell membrane</keyword>
<evidence type="ECO:0000256" key="2">
    <source>
        <dbReference type="ARBA" id="ARBA00006434"/>
    </source>
</evidence>
<feature type="transmembrane region" description="Helical" evidence="12">
    <location>
        <begin position="288"/>
        <end position="315"/>
    </location>
</feature>
<dbReference type="EMBL" id="JALNTZ010000009">
    <property type="protein sequence ID" value="KAJ3640740.1"/>
    <property type="molecule type" value="Genomic_DNA"/>
</dbReference>
<feature type="transmembrane region" description="Helical" evidence="12">
    <location>
        <begin position="396"/>
        <end position="416"/>
    </location>
</feature>
<organism evidence="13 14">
    <name type="scientific">Zophobas morio</name>
    <dbReference type="NCBI Taxonomy" id="2755281"/>
    <lineage>
        <taxon>Eukaryota</taxon>
        <taxon>Metazoa</taxon>
        <taxon>Ecdysozoa</taxon>
        <taxon>Arthropoda</taxon>
        <taxon>Hexapoda</taxon>
        <taxon>Insecta</taxon>
        <taxon>Pterygota</taxon>
        <taxon>Neoptera</taxon>
        <taxon>Endopterygota</taxon>
        <taxon>Coleoptera</taxon>
        <taxon>Polyphaga</taxon>
        <taxon>Cucujiformia</taxon>
        <taxon>Tenebrionidae</taxon>
        <taxon>Zophobas</taxon>
    </lineage>
</organism>
<evidence type="ECO:0000256" key="7">
    <source>
        <dbReference type="ARBA" id="ARBA00023053"/>
    </source>
</evidence>
<dbReference type="PANTHER" id="PTHR42985">
    <property type="entry name" value="SODIUM-COUPLED MONOCARBOXYLATE TRANSPORTER"/>
    <property type="match status" value="1"/>
</dbReference>
<evidence type="ECO:0000256" key="3">
    <source>
        <dbReference type="ARBA" id="ARBA00022448"/>
    </source>
</evidence>
<sequence length="585" mass="64086">MPVQSFLTPIDYIIFIITLTISTLIGFYFGCVAKKQSTITEYLLGGKRMRIIPVAVSVAVGHFSGTSLLGMPADVYRYGASIWLFVSAFVVMGTAAVFVYLPVFVKLQLTSTYEYLEIRFDKKTKMLGLVFYVLAEVLTFPILVYSASLTFATGKSLLVVAILQDNVLASGINVQVISVILCAVCIFYTSIGGLKTVVWTDFLHFFVIVASLGTIYTIGLSQSGGLVQVWQTASIGERLQVFNFSFDFTARDNFWGYSLGCGATFIALTVIHQTGVQKFLALPNHTDFVWSVVYVVLSLCCVQTFCVLVGLVAYAKYETCDPLSSKQIQKHDQLLPFFVQEIASNLPGVSGLLIAAMCSASLSTMSSNLNALAAVIYKEIVCLFFKNEQSEARATFILKIIVVLVGVLGTCLTFLVERLGEILSIMSLVFGIVQGPLLGLFSLGMLVRRANSRGAFFGTLGGFVSTLCLTIPSKYYQMKGLTRSATKPLSTSGCGYNQSLWVNVSSTVLNNQVSRHQPHVIFKTSFYFYTLFGAIMTVLLGLVISYSTTADFVDTKLLSPICQRQKSKRRTDNTDLGVDEALQSL</sequence>
<gene>
    <name evidence="13" type="ORF">Zmor_027283</name>
</gene>
<feature type="transmembrane region" description="Helical" evidence="12">
    <location>
        <begin position="167"/>
        <end position="190"/>
    </location>
</feature>
<feature type="transmembrane region" description="Helical" evidence="12">
    <location>
        <begin position="82"/>
        <end position="105"/>
    </location>
</feature>
<dbReference type="PROSITE" id="PS50283">
    <property type="entry name" value="NA_SOLUT_SYMP_3"/>
    <property type="match status" value="1"/>
</dbReference>
<feature type="transmembrane region" description="Helical" evidence="12">
    <location>
        <begin position="352"/>
        <end position="376"/>
    </location>
</feature>
<keyword evidence="8" id="KW-0406">Ion transport</keyword>
<keyword evidence="5 12" id="KW-0812">Transmembrane</keyword>